<accession>A0ABV2F1E1</accession>
<dbReference type="Gene3D" id="2.60.120.10">
    <property type="entry name" value="Jelly Rolls"/>
    <property type="match status" value="1"/>
</dbReference>
<name>A0ABV2F1E1_9BACL</name>
<protein>
    <submittedName>
        <fullName evidence="5">AraC-like DNA-binding protein</fullName>
    </submittedName>
</protein>
<keyword evidence="2" id="KW-0238">DNA-binding</keyword>
<dbReference type="PANTHER" id="PTHR43280">
    <property type="entry name" value="ARAC-FAMILY TRANSCRIPTIONAL REGULATOR"/>
    <property type="match status" value="1"/>
</dbReference>
<dbReference type="InterPro" id="IPR037923">
    <property type="entry name" value="HTH-like"/>
</dbReference>
<dbReference type="SUPFAM" id="SSF46689">
    <property type="entry name" value="Homeodomain-like"/>
    <property type="match status" value="2"/>
</dbReference>
<evidence type="ECO:0000256" key="2">
    <source>
        <dbReference type="ARBA" id="ARBA00023125"/>
    </source>
</evidence>
<dbReference type="SMART" id="SM00342">
    <property type="entry name" value="HTH_ARAC"/>
    <property type="match status" value="1"/>
</dbReference>
<evidence type="ECO:0000256" key="1">
    <source>
        <dbReference type="ARBA" id="ARBA00023015"/>
    </source>
</evidence>
<keyword evidence="1" id="KW-0805">Transcription regulation</keyword>
<reference evidence="5 6" key="1">
    <citation type="submission" date="2024-06" db="EMBL/GenBank/DDBJ databases">
        <title>Genomic Encyclopedia of Type Strains, Phase IV (KMG-IV): sequencing the most valuable type-strain genomes for metagenomic binning, comparative biology and taxonomic classification.</title>
        <authorList>
            <person name="Goeker M."/>
        </authorList>
    </citation>
    <scope>NUCLEOTIDE SEQUENCE [LARGE SCALE GENOMIC DNA]</scope>
    <source>
        <strain evidence="5 6">DSM 17253</strain>
    </source>
</reference>
<proteinExistence type="predicted"/>
<gene>
    <name evidence="5" type="ORF">ABID47_002177</name>
</gene>
<evidence type="ECO:0000259" key="4">
    <source>
        <dbReference type="PROSITE" id="PS01124"/>
    </source>
</evidence>
<dbReference type="PROSITE" id="PS00041">
    <property type="entry name" value="HTH_ARAC_FAMILY_1"/>
    <property type="match status" value="1"/>
</dbReference>
<evidence type="ECO:0000256" key="3">
    <source>
        <dbReference type="ARBA" id="ARBA00023163"/>
    </source>
</evidence>
<dbReference type="Pfam" id="PF12833">
    <property type="entry name" value="HTH_18"/>
    <property type="match status" value="1"/>
</dbReference>
<dbReference type="PANTHER" id="PTHR43280:SF2">
    <property type="entry name" value="HTH-TYPE TRANSCRIPTIONAL REGULATOR EXSA"/>
    <property type="match status" value="1"/>
</dbReference>
<organism evidence="5 6">
    <name type="scientific">Paenibacillus favisporus</name>
    <dbReference type="NCBI Taxonomy" id="221028"/>
    <lineage>
        <taxon>Bacteria</taxon>
        <taxon>Bacillati</taxon>
        <taxon>Bacillota</taxon>
        <taxon>Bacilli</taxon>
        <taxon>Bacillales</taxon>
        <taxon>Paenibacillaceae</taxon>
        <taxon>Paenibacillus</taxon>
    </lineage>
</organism>
<dbReference type="InterPro" id="IPR014710">
    <property type="entry name" value="RmlC-like_jellyroll"/>
</dbReference>
<comment type="caution">
    <text evidence="5">The sequence shown here is derived from an EMBL/GenBank/DDBJ whole genome shotgun (WGS) entry which is preliminary data.</text>
</comment>
<dbReference type="PROSITE" id="PS01124">
    <property type="entry name" value="HTH_ARAC_FAMILY_2"/>
    <property type="match status" value="1"/>
</dbReference>
<dbReference type="InterPro" id="IPR009057">
    <property type="entry name" value="Homeodomain-like_sf"/>
</dbReference>
<dbReference type="InterPro" id="IPR018062">
    <property type="entry name" value="HTH_AraC-typ_CS"/>
</dbReference>
<evidence type="ECO:0000313" key="5">
    <source>
        <dbReference type="EMBL" id="MET3545566.1"/>
    </source>
</evidence>
<feature type="domain" description="HTH araC/xylS-type" evidence="4">
    <location>
        <begin position="171"/>
        <end position="269"/>
    </location>
</feature>
<dbReference type="Gene3D" id="1.10.10.60">
    <property type="entry name" value="Homeodomain-like"/>
    <property type="match status" value="2"/>
</dbReference>
<keyword evidence="3" id="KW-0804">Transcription</keyword>
<keyword evidence="6" id="KW-1185">Reference proteome</keyword>
<dbReference type="RefSeq" id="WP_354496540.1">
    <property type="nucleotide sequence ID" value="NZ_JBEPLV010000002.1"/>
</dbReference>
<dbReference type="EMBL" id="JBEPLV010000002">
    <property type="protein sequence ID" value="MET3545566.1"/>
    <property type="molecule type" value="Genomic_DNA"/>
</dbReference>
<dbReference type="Proteomes" id="UP001549098">
    <property type="component" value="Unassembled WGS sequence"/>
</dbReference>
<evidence type="ECO:0000313" key="6">
    <source>
        <dbReference type="Proteomes" id="UP001549098"/>
    </source>
</evidence>
<dbReference type="SUPFAM" id="SSF51215">
    <property type="entry name" value="Regulatory protein AraC"/>
    <property type="match status" value="1"/>
</dbReference>
<dbReference type="InterPro" id="IPR018060">
    <property type="entry name" value="HTH_AraC"/>
</dbReference>
<sequence length="277" mass="32582">MISLKEAVYLEIEHHPHLVPNIFLFIDRKCFPEWTIQKAEISFHDLTFVVEGMANYYINGEKFTVEAGDMIYVPGGSIREAHTFKESLMHSYPFNFFWAEPYNHIHLPFKGVTKKVITKEILGYIREFNHVWMSKQPFYHIQARALFELILHRLLTNYYRKAPMPIDPRIKKLTEYISEHYSENLSIAELAEWLHLSPVYLGRLFKQNTGTTLKEYIKRIRINNAEMMLSSGDFTVKNAAEMCGIDDIYYFSKLFKEMKGYPPSAARKQAGQKHLLE</sequence>